<dbReference type="Pfam" id="PF24476">
    <property type="entry name" value="DUF7580"/>
    <property type="match status" value="1"/>
</dbReference>
<feature type="domain" description="DUF7580" evidence="2">
    <location>
        <begin position="415"/>
        <end position="572"/>
    </location>
</feature>
<dbReference type="AlphaFoldDB" id="A0A9P9AKK4"/>
<dbReference type="InterPro" id="IPR056002">
    <property type="entry name" value="DUF7580"/>
</dbReference>
<evidence type="ECO:0000313" key="4">
    <source>
        <dbReference type="Proteomes" id="UP000777438"/>
    </source>
</evidence>
<reference evidence="3 4" key="1">
    <citation type="journal article" date="2021" name="Nat. Commun.">
        <title>Genetic determinants of endophytism in the Arabidopsis root mycobiome.</title>
        <authorList>
            <person name="Mesny F."/>
            <person name="Miyauchi S."/>
            <person name="Thiergart T."/>
            <person name="Pickel B."/>
            <person name="Atanasova L."/>
            <person name="Karlsson M."/>
            <person name="Huettel B."/>
            <person name="Barry K.W."/>
            <person name="Haridas S."/>
            <person name="Chen C."/>
            <person name="Bauer D."/>
            <person name="Andreopoulos W."/>
            <person name="Pangilinan J."/>
            <person name="LaButti K."/>
            <person name="Riley R."/>
            <person name="Lipzen A."/>
            <person name="Clum A."/>
            <person name="Drula E."/>
            <person name="Henrissat B."/>
            <person name="Kohler A."/>
            <person name="Grigoriev I.V."/>
            <person name="Martin F.M."/>
            <person name="Hacquard S."/>
        </authorList>
    </citation>
    <scope>NUCLEOTIDE SEQUENCE [LARGE SCALE GENOMIC DNA]</scope>
    <source>
        <strain evidence="3 4">MPI-CAGE-CH-0241</strain>
    </source>
</reference>
<feature type="compositionally biased region" description="Polar residues" evidence="1">
    <location>
        <begin position="283"/>
        <end position="317"/>
    </location>
</feature>
<gene>
    <name evidence="3" type="ORF">B0T10DRAFT_532214</name>
</gene>
<sequence>MSGFGVAGLVLGAFPIAKSWWQFETTFETFISAIGAQEIAYTQVLKRLLDPLDISDCEYESLLKDPKSALWNECHIREGIRQQLSETEYHWVMRSLVDLNEATRELQTLLPINKVNSTGLESELRKDRLLKRITSTNDALHHFLDRASGLTRQSSPNPKAAFGDMQSQAITFYECLAKQWRCCCQTAHTVGITTQPALRSSHGSSGYFSVLFEHETERKQLNIQLERVISADPSSANTHAPPRIDTEAAGNLNDQMWLKKQHKLAVNASTIASLSIASPSSSKPRTTNKLQKWSSQRSADQLPTSSQLTSSPDGSSISVLNQNAITSSTAALTSSSGSTTPSPSTSAPLRVRFDTEERPIPAHQARNVIAENVTNLCELATSAAPDENRRNYLPVDQHTNSLKASKMQTINSFLCLPMRYNRIWAPKTLNKDSIFLVCGTSATAKPLGPYFSSSSHDIGSTVADAWHGKSSLLLLGVVLLELFHGERLEQQSSWAESLDNGQPNENTRFCSAFLWACRAKKSLKEYFGDELGEELAEAIRKCICFDFGRDDDFGDMRLVELVYKEVVVPLEKCTPM</sequence>
<dbReference type="OrthoDB" id="3565018at2759"/>
<evidence type="ECO:0000313" key="3">
    <source>
        <dbReference type="EMBL" id="KAH6879457.1"/>
    </source>
</evidence>
<comment type="caution">
    <text evidence="3">The sequence shown here is derived from an EMBL/GenBank/DDBJ whole genome shotgun (WGS) entry which is preliminary data.</text>
</comment>
<dbReference type="Proteomes" id="UP000777438">
    <property type="component" value="Unassembled WGS sequence"/>
</dbReference>
<feature type="region of interest" description="Disordered" evidence="1">
    <location>
        <begin position="276"/>
        <end position="317"/>
    </location>
</feature>
<keyword evidence="4" id="KW-1185">Reference proteome</keyword>
<organism evidence="3 4">
    <name type="scientific">Thelonectria olida</name>
    <dbReference type="NCBI Taxonomy" id="1576542"/>
    <lineage>
        <taxon>Eukaryota</taxon>
        <taxon>Fungi</taxon>
        <taxon>Dikarya</taxon>
        <taxon>Ascomycota</taxon>
        <taxon>Pezizomycotina</taxon>
        <taxon>Sordariomycetes</taxon>
        <taxon>Hypocreomycetidae</taxon>
        <taxon>Hypocreales</taxon>
        <taxon>Nectriaceae</taxon>
        <taxon>Thelonectria</taxon>
    </lineage>
</organism>
<dbReference type="PANTHER" id="PTHR35186:SF4">
    <property type="entry name" value="PRION-INHIBITION AND PROPAGATION HELO DOMAIN-CONTAINING PROTEIN"/>
    <property type="match status" value="1"/>
</dbReference>
<proteinExistence type="predicted"/>
<dbReference type="PANTHER" id="PTHR35186">
    <property type="entry name" value="ANK_REP_REGION DOMAIN-CONTAINING PROTEIN"/>
    <property type="match status" value="1"/>
</dbReference>
<evidence type="ECO:0000256" key="1">
    <source>
        <dbReference type="SAM" id="MobiDB-lite"/>
    </source>
</evidence>
<evidence type="ECO:0000259" key="2">
    <source>
        <dbReference type="Pfam" id="PF24476"/>
    </source>
</evidence>
<protein>
    <recommendedName>
        <fullName evidence="2">DUF7580 domain-containing protein</fullName>
    </recommendedName>
</protein>
<name>A0A9P9AKK4_9HYPO</name>
<accession>A0A9P9AKK4</accession>
<dbReference type="EMBL" id="JAGPYM010000029">
    <property type="protein sequence ID" value="KAH6879457.1"/>
    <property type="molecule type" value="Genomic_DNA"/>
</dbReference>